<gene>
    <name evidence="4" type="ORF">Ocin01_16674</name>
</gene>
<dbReference type="InterPro" id="IPR011024">
    <property type="entry name" value="G_crystallin-like"/>
</dbReference>
<accession>A0A1D2MAI7</accession>
<sequence length="297" mass="33780">MKTTQSAFAHATILGVIFLTIPQCDCRGREEVIFFSDPFYEGDRLFITLAQGCYTIDDDWINRISSVDTQGACIMAYEQGDCKGPSVKLAPGQRGLGHLGRLSFDNVLSSISICKDAVSLNQERNKEIDGPVPEIWKFAVEEHNKYRKMHGVPNLRGDPMLHRTAQQHADYLVRNIKFEASDNKYGENLATSYKADKFDAIRDAVQRWYDKIEFYDFRNPESNKQKPRGGQFSSIIWKATTHVGIGIAQHDKEKKWVVVANYDPPAKTSKYAENVPPPVRRGQMESPRVFRTRSRGN</sequence>
<dbReference type="Gene3D" id="2.60.20.10">
    <property type="entry name" value="Crystallins"/>
    <property type="match status" value="1"/>
</dbReference>
<feature type="region of interest" description="Disordered" evidence="1">
    <location>
        <begin position="267"/>
        <end position="297"/>
    </location>
</feature>
<dbReference type="InterPro" id="IPR001283">
    <property type="entry name" value="CRISP-related"/>
</dbReference>
<evidence type="ECO:0000256" key="1">
    <source>
        <dbReference type="SAM" id="MobiDB-lite"/>
    </source>
</evidence>
<dbReference type="Proteomes" id="UP000094527">
    <property type="component" value="Unassembled WGS sequence"/>
</dbReference>
<comment type="caution">
    <text evidence="4">The sequence shown here is derived from an EMBL/GenBank/DDBJ whole genome shotgun (WGS) entry which is preliminary data.</text>
</comment>
<reference evidence="4 5" key="1">
    <citation type="journal article" date="2016" name="Genome Biol. Evol.">
        <title>Gene Family Evolution Reflects Adaptation to Soil Environmental Stressors in the Genome of the Collembolan Orchesella cincta.</title>
        <authorList>
            <person name="Faddeeva-Vakhrusheva A."/>
            <person name="Derks M.F."/>
            <person name="Anvar S.Y."/>
            <person name="Agamennone V."/>
            <person name="Suring W."/>
            <person name="Smit S."/>
            <person name="van Straalen N.M."/>
            <person name="Roelofs D."/>
        </authorList>
    </citation>
    <scope>NUCLEOTIDE SEQUENCE [LARGE SCALE GENOMIC DNA]</scope>
    <source>
        <tissue evidence="4">Mixed pool</tissue>
    </source>
</reference>
<protein>
    <submittedName>
        <fullName evidence="4">Golgi-associated plant pathogenesis-related protein 1</fullName>
    </submittedName>
</protein>
<proteinExistence type="predicted"/>
<feature type="domain" description="SCP" evidence="3">
    <location>
        <begin position="134"/>
        <end position="270"/>
    </location>
</feature>
<dbReference type="SMART" id="SM00198">
    <property type="entry name" value="SCP"/>
    <property type="match status" value="1"/>
</dbReference>
<dbReference type="STRING" id="48709.A0A1D2MAI7"/>
<evidence type="ECO:0000313" key="5">
    <source>
        <dbReference type="Proteomes" id="UP000094527"/>
    </source>
</evidence>
<dbReference type="CDD" id="cd05382">
    <property type="entry name" value="CAP_GAPR1-like"/>
    <property type="match status" value="1"/>
</dbReference>
<keyword evidence="2" id="KW-0732">Signal</keyword>
<dbReference type="AlphaFoldDB" id="A0A1D2MAI7"/>
<dbReference type="PANTHER" id="PTHR10334">
    <property type="entry name" value="CYSTEINE-RICH SECRETORY PROTEIN-RELATED"/>
    <property type="match status" value="1"/>
</dbReference>
<evidence type="ECO:0000256" key="2">
    <source>
        <dbReference type="SAM" id="SignalP"/>
    </source>
</evidence>
<dbReference type="OrthoDB" id="337038at2759"/>
<dbReference type="Gene3D" id="3.40.33.10">
    <property type="entry name" value="CAP"/>
    <property type="match status" value="1"/>
</dbReference>
<name>A0A1D2MAI7_ORCCI</name>
<dbReference type="Pfam" id="PF00188">
    <property type="entry name" value="CAP"/>
    <property type="match status" value="1"/>
</dbReference>
<feature type="chain" id="PRO_5008903718" evidence="2">
    <location>
        <begin position="27"/>
        <end position="297"/>
    </location>
</feature>
<evidence type="ECO:0000259" key="3">
    <source>
        <dbReference type="SMART" id="SM00198"/>
    </source>
</evidence>
<keyword evidence="5" id="KW-1185">Reference proteome</keyword>
<dbReference type="InterPro" id="IPR014044">
    <property type="entry name" value="CAP_dom"/>
</dbReference>
<feature type="signal peptide" evidence="2">
    <location>
        <begin position="1"/>
        <end position="26"/>
    </location>
</feature>
<dbReference type="InterPro" id="IPR035940">
    <property type="entry name" value="CAP_sf"/>
</dbReference>
<dbReference type="SUPFAM" id="SSF55797">
    <property type="entry name" value="PR-1-like"/>
    <property type="match status" value="1"/>
</dbReference>
<dbReference type="EMBL" id="LJIJ01002239">
    <property type="protein sequence ID" value="ODM90008.1"/>
    <property type="molecule type" value="Genomic_DNA"/>
</dbReference>
<dbReference type="SUPFAM" id="SSF49695">
    <property type="entry name" value="gamma-Crystallin-like"/>
    <property type="match status" value="1"/>
</dbReference>
<evidence type="ECO:0000313" key="4">
    <source>
        <dbReference type="EMBL" id="ODM90008.1"/>
    </source>
</evidence>
<organism evidence="4 5">
    <name type="scientific">Orchesella cincta</name>
    <name type="common">Springtail</name>
    <name type="synonym">Podura cincta</name>
    <dbReference type="NCBI Taxonomy" id="48709"/>
    <lineage>
        <taxon>Eukaryota</taxon>
        <taxon>Metazoa</taxon>
        <taxon>Ecdysozoa</taxon>
        <taxon>Arthropoda</taxon>
        <taxon>Hexapoda</taxon>
        <taxon>Collembola</taxon>
        <taxon>Entomobryomorpha</taxon>
        <taxon>Entomobryoidea</taxon>
        <taxon>Orchesellidae</taxon>
        <taxon>Orchesellinae</taxon>
        <taxon>Orchesella</taxon>
    </lineage>
</organism>
<dbReference type="InterPro" id="IPR034113">
    <property type="entry name" value="SCP_GAPR1-like"/>
</dbReference>